<organism evidence="6 7">
    <name type="scientific">Conidiobolus coronatus (strain ATCC 28846 / CBS 209.66 / NRRL 28638)</name>
    <name type="common">Delacroixia coronata</name>
    <dbReference type="NCBI Taxonomy" id="796925"/>
    <lineage>
        <taxon>Eukaryota</taxon>
        <taxon>Fungi</taxon>
        <taxon>Fungi incertae sedis</taxon>
        <taxon>Zoopagomycota</taxon>
        <taxon>Entomophthoromycotina</taxon>
        <taxon>Entomophthoromycetes</taxon>
        <taxon>Entomophthorales</taxon>
        <taxon>Ancylistaceae</taxon>
        <taxon>Conidiobolus</taxon>
    </lineage>
</organism>
<keyword evidence="2" id="KW-0812">Transmembrane</keyword>
<evidence type="ECO:0000256" key="2">
    <source>
        <dbReference type="ARBA" id="ARBA00022692"/>
    </source>
</evidence>
<dbReference type="SUPFAM" id="SSF103481">
    <property type="entry name" value="Multidrug resistance efflux transporter EmrE"/>
    <property type="match status" value="2"/>
</dbReference>
<dbReference type="GO" id="GO:0016020">
    <property type="term" value="C:membrane"/>
    <property type="evidence" value="ECO:0007669"/>
    <property type="project" value="UniProtKB-SubCell"/>
</dbReference>
<evidence type="ECO:0000256" key="1">
    <source>
        <dbReference type="ARBA" id="ARBA00004141"/>
    </source>
</evidence>
<dbReference type="InterPro" id="IPR037185">
    <property type="entry name" value="EmrE-like"/>
</dbReference>
<evidence type="ECO:0000313" key="6">
    <source>
        <dbReference type="EMBL" id="KXN65143.1"/>
    </source>
</evidence>
<reference evidence="6 7" key="1">
    <citation type="journal article" date="2015" name="Genome Biol. Evol.">
        <title>Phylogenomic analyses indicate that early fungi evolved digesting cell walls of algal ancestors of land plants.</title>
        <authorList>
            <person name="Chang Y."/>
            <person name="Wang S."/>
            <person name="Sekimoto S."/>
            <person name="Aerts A.L."/>
            <person name="Choi C."/>
            <person name="Clum A."/>
            <person name="LaButti K.M."/>
            <person name="Lindquist E.A."/>
            <person name="Yee Ngan C."/>
            <person name="Ohm R.A."/>
            <person name="Salamov A.A."/>
            <person name="Grigoriev I.V."/>
            <person name="Spatafora J.W."/>
            <person name="Berbee M.L."/>
        </authorList>
    </citation>
    <scope>NUCLEOTIDE SEQUENCE [LARGE SCALE GENOMIC DNA]</scope>
    <source>
        <strain evidence="6 7">NRRL 28638</strain>
    </source>
</reference>
<evidence type="ECO:0000256" key="4">
    <source>
        <dbReference type="ARBA" id="ARBA00023136"/>
    </source>
</evidence>
<sequence length="272" mass="30017">MKFLIKDDFPVSQLLLFRSVTTAVGCTIYAYYAKIPGGPLGPPEDRFWLNFRGTLGAVSIVTFFLSLENLTLGDTLALSFISPVIMPILSSIWLGEDYTSIDAIATFIAMTGVTFISKPEFLFGSDDPNGGSSSIGIFYAVIAASTGALSNISIRKISKKSTSIHIVNYMMLWTLPVCLGMIYNEPSAFKFELNYFQAGQFLIVAFFSFIGQYWLGRSLLTTPARFVSPIMFTQVFYAYINQFVFWGIMPTSSSTVGVALVACSLLLLHFKI</sequence>
<accession>A0A137NQV2</accession>
<proteinExistence type="predicted"/>
<feature type="domain" description="EamA" evidence="5">
    <location>
        <begin position="2"/>
        <end position="117"/>
    </location>
</feature>
<evidence type="ECO:0000313" key="7">
    <source>
        <dbReference type="Proteomes" id="UP000070444"/>
    </source>
</evidence>
<protein>
    <recommendedName>
        <fullName evidence="5">EamA domain-containing protein</fullName>
    </recommendedName>
</protein>
<feature type="domain" description="EamA" evidence="5">
    <location>
        <begin position="135"/>
        <end position="268"/>
    </location>
</feature>
<keyword evidence="4" id="KW-0472">Membrane</keyword>
<dbReference type="AlphaFoldDB" id="A0A137NQV2"/>
<name>A0A137NQV2_CONC2</name>
<dbReference type="PANTHER" id="PTHR22911">
    <property type="entry name" value="ACYL-MALONYL CONDENSING ENZYME-RELATED"/>
    <property type="match status" value="1"/>
</dbReference>
<dbReference type="OrthoDB" id="306876at2759"/>
<evidence type="ECO:0000256" key="3">
    <source>
        <dbReference type="ARBA" id="ARBA00022989"/>
    </source>
</evidence>
<dbReference type="InterPro" id="IPR000620">
    <property type="entry name" value="EamA_dom"/>
</dbReference>
<dbReference type="Pfam" id="PF00892">
    <property type="entry name" value="EamA"/>
    <property type="match status" value="2"/>
</dbReference>
<dbReference type="PANTHER" id="PTHR22911:SF6">
    <property type="entry name" value="SOLUTE CARRIER FAMILY 35 MEMBER G1"/>
    <property type="match status" value="1"/>
</dbReference>
<comment type="subcellular location">
    <subcellularLocation>
        <location evidence="1">Membrane</location>
        <topology evidence="1">Multi-pass membrane protein</topology>
    </subcellularLocation>
</comment>
<dbReference type="EMBL" id="KQ964968">
    <property type="protein sequence ID" value="KXN65143.1"/>
    <property type="molecule type" value="Genomic_DNA"/>
</dbReference>
<keyword evidence="7" id="KW-1185">Reference proteome</keyword>
<dbReference type="OMA" id="YITWRES"/>
<gene>
    <name evidence="6" type="ORF">CONCODRAFT_80860</name>
</gene>
<evidence type="ECO:0000259" key="5">
    <source>
        <dbReference type="Pfam" id="PF00892"/>
    </source>
</evidence>
<dbReference type="Proteomes" id="UP000070444">
    <property type="component" value="Unassembled WGS sequence"/>
</dbReference>
<keyword evidence="3" id="KW-1133">Transmembrane helix</keyword>